<reference evidence="4" key="1">
    <citation type="submission" date="2022-06" db="EMBL/GenBank/DDBJ databases">
        <title>Sequencing the genomes of 1000 actinobacteria strains.</title>
        <authorList>
            <person name="Klenk H.-P."/>
        </authorList>
    </citation>
    <scope>NUCLEOTIDE SEQUENCE</scope>
    <source>
        <strain evidence="4">DSM 46694</strain>
    </source>
</reference>
<dbReference type="InterPro" id="IPR009057">
    <property type="entry name" value="Homeodomain-like_sf"/>
</dbReference>
<keyword evidence="1 2" id="KW-0238">DNA-binding</keyword>
<organism evidence="4 5">
    <name type="scientific">Nonomuraea thailandensis</name>
    <dbReference type="NCBI Taxonomy" id="1188745"/>
    <lineage>
        <taxon>Bacteria</taxon>
        <taxon>Bacillati</taxon>
        <taxon>Actinomycetota</taxon>
        <taxon>Actinomycetes</taxon>
        <taxon>Streptosporangiales</taxon>
        <taxon>Streptosporangiaceae</taxon>
        <taxon>Nonomuraea</taxon>
    </lineage>
</organism>
<evidence type="ECO:0000313" key="5">
    <source>
        <dbReference type="Proteomes" id="UP001139648"/>
    </source>
</evidence>
<evidence type="ECO:0000256" key="2">
    <source>
        <dbReference type="PROSITE-ProRule" id="PRU00335"/>
    </source>
</evidence>
<protein>
    <submittedName>
        <fullName evidence="4">AcrR family transcriptional regulator</fullName>
    </submittedName>
</protein>
<proteinExistence type="predicted"/>
<dbReference type="InterPro" id="IPR050109">
    <property type="entry name" value="HTH-type_TetR-like_transc_reg"/>
</dbReference>
<dbReference type="SUPFAM" id="SSF46689">
    <property type="entry name" value="Homeodomain-like"/>
    <property type="match status" value="1"/>
</dbReference>
<feature type="DNA-binding region" description="H-T-H motif" evidence="2">
    <location>
        <begin position="13"/>
        <end position="32"/>
    </location>
</feature>
<dbReference type="EMBL" id="JAMZEB010000002">
    <property type="protein sequence ID" value="MCP2357513.1"/>
    <property type="molecule type" value="Genomic_DNA"/>
</dbReference>
<feature type="domain" description="HTH tetR-type" evidence="3">
    <location>
        <begin position="1"/>
        <end position="50"/>
    </location>
</feature>
<dbReference type="Gene3D" id="1.10.357.10">
    <property type="entry name" value="Tetracycline Repressor, domain 2"/>
    <property type="match status" value="1"/>
</dbReference>
<keyword evidence="5" id="KW-1185">Reference proteome</keyword>
<dbReference type="GO" id="GO:0000976">
    <property type="term" value="F:transcription cis-regulatory region binding"/>
    <property type="evidence" value="ECO:0007669"/>
    <property type="project" value="TreeGrafter"/>
</dbReference>
<accession>A0A9X2GMT5</accession>
<gene>
    <name evidence="4" type="ORF">HD597_004533</name>
</gene>
<dbReference type="Pfam" id="PF00440">
    <property type="entry name" value="TetR_N"/>
    <property type="match status" value="1"/>
</dbReference>
<evidence type="ECO:0000259" key="3">
    <source>
        <dbReference type="PROSITE" id="PS50977"/>
    </source>
</evidence>
<dbReference type="PROSITE" id="PS50977">
    <property type="entry name" value="HTH_TETR_2"/>
    <property type="match status" value="1"/>
</dbReference>
<dbReference type="PANTHER" id="PTHR30055:SF235">
    <property type="entry name" value="TRANSCRIPTIONAL REGULATORY PROTEIN"/>
    <property type="match status" value="1"/>
</dbReference>
<comment type="caution">
    <text evidence="4">The sequence shown here is derived from an EMBL/GenBank/DDBJ whole genome shotgun (WGS) entry which is preliminary data.</text>
</comment>
<dbReference type="GO" id="GO:0003700">
    <property type="term" value="F:DNA-binding transcription factor activity"/>
    <property type="evidence" value="ECO:0007669"/>
    <property type="project" value="TreeGrafter"/>
</dbReference>
<dbReference type="AlphaFoldDB" id="A0A9X2GMT5"/>
<dbReference type="Proteomes" id="UP001139648">
    <property type="component" value="Unassembled WGS sequence"/>
</dbReference>
<dbReference type="InterPro" id="IPR001647">
    <property type="entry name" value="HTH_TetR"/>
</dbReference>
<sequence length="81" mass="8797">MALFAEQGVKATTIRGVAEAAKVSPGLVQHHFGTKEALRLACDEYVLAYVRRQVTAGITDRNLEKAAGLAFLRRRDLAPTS</sequence>
<name>A0A9X2GMT5_9ACTN</name>
<evidence type="ECO:0000256" key="1">
    <source>
        <dbReference type="ARBA" id="ARBA00023125"/>
    </source>
</evidence>
<evidence type="ECO:0000313" key="4">
    <source>
        <dbReference type="EMBL" id="MCP2357513.1"/>
    </source>
</evidence>
<dbReference type="PANTHER" id="PTHR30055">
    <property type="entry name" value="HTH-TYPE TRANSCRIPTIONAL REGULATOR RUTR"/>
    <property type="match status" value="1"/>
</dbReference>